<dbReference type="RefSeq" id="WP_187577667.1">
    <property type="nucleotide sequence ID" value="NZ_CP060713.1"/>
</dbReference>
<sequence>MGLKDGKVGAAIAVTDIDRAVEFYEGKLGLHSNGDDPDGGRTYPCGGGTTLHVFPSPLARASGATAAGWTVEDVERTVDELIANGATCEQYSEGPFATDEKGLARMGSYVGAWIKDPDGNVLAIGNG</sequence>
<dbReference type="SUPFAM" id="SSF54593">
    <property type="entry name" value="Glyoxalase/Bleomycin resistance protein/Dihydroxybiphenyl dioxygenase"/>
    <property type="match status" value="1"/>
</dbReference>
<dbReference type="Proteomes" id="UP000515947">
    <property type="component" value="Chromosome"/>
</dbReference>
<gene>
    <name evidence="2" type="ORF">H9L09_14935</name>
</gene>
<dbReference type="KEGG" id="nmes:H9L09_14935"/>
<keyword evidence="3" id="KW-1185">Reference proteome</keyword>
<accession>A0A7G9R899</accession>
<dbReference type="Gene3D" id="3.10.180.10">
    <property type="entry name" value="2,3-Dihydroxybiphenyl 1,2-Dioxygenase, domain 1"/>
    <property type="match status" value="1"/>
</dbReference>
<dbReference type="PROSITE" id="PS51819">
    <property type="entry name" value="VOC"/>
    <property type="match status" value="1"/>
</dbReference>
<dbReference type="InterPro" id="IPR037523">
    <property type="entry name" value="VOC_core"/>
</dbReference>
<dbReference type="AlphaFoldDB" id="A0A7G9R899"/>
<evidence type="ECO:0000259" key="1">
    <source>
        <dbReference type="PROSITE" id="PS51819"/>
    </source>
</evidence>
<dbReference type="CDD" id="cd06587">
    <property type="entry name" value="VOC"/>
    <property type="match status" value="1"/>
</dbReference>
<name>A0A7G9R899_9ACTN</name>
<reference evidence="2 3" key="1">
    <citation type="submission" date="2020-08" db="EMBL/GenBank/DDBJ databases">
        <title>Genome sequence of Nocardioides mesophilus KACC 16243T.</title>
        <authorList>
            <person name="Hyun D.-W."/>
            <person name="Bae J.-W."/>
        </authorList>
    </citation>
    <scope>NUCLEOTIDE SEQUENCE [LARGE SCALE GENOMIC DNA]</scope>
    <source>
        <strain evidence="2 3">KACC 16243</strain>
    </source>
</reference>
<feature type="domain" description="VOC" evidence="1">
    <location>
        <begin position="6"/>
        <end position="127"/>
    </location>
</feature>
<dbReference type="Pfam" id="PF00903">
    <property type="entry name" value="Glyoxalase"/>
    <property type="match status" value="1"/>
</dbReference>
<dbReference type="InterPro" id="IPR004360">
    <property type="entry name" value="Glyas_Fos-R_dOase_dom"/>
</dbReference>
<protein>
    <submittedName>
        <fullName evidence="2">VOC family protein</fullName>
    </submittedName>
</protein>
<evidence type="ECO:0000313" key="2">
    <source>
        <dbReference type="EMBL" id="QNN51824.1"/>
    </source>
</evidence>
<proteinExistence type="predicted"/>
<organism evidence="2 3">
    <name type="scientific">Nocardioides mesophilus</name>
    <dbReference type="NCBI Taxonomy" id="433659"/>
    <lineage>
        <taxon>Bacteria</taxon>
        <taxon>Bacillati</taxon>
        <taxon>Actinomycetota</taxon>
        <taxon>Actinomycetes</taxon>
        <taxon>Propionibacteriales</taxon>
        <taxon>Nocardioidaceae</taxon>
        <taxon>Nocardioides</taxon>
    </lineage>
</organism>
<dbReference type="InterPro" id="IPR029068">
    <property type="entry name" value="Glyas_Bleomycin-R_OHBP_Dase"/>
</dbReference>
<dbReference type="EMBL" id="CP060713">
    <property type="protein sequence ID" value="QNN51824.1"/>
    <property type="molecule type" value="Genomic_DNA"/>
</dbReference>
<evidence type="ECO:0000313" key="3">
    <source>
        <dbReference type="Proteomes" id="UP000515947"/>
    </source>
</evidence>